<sequence>MGFFSGLKNFGSKILTGVKKAASWLAPTVQKVMGALSGPVSTLHPGIGAIMGTAGNIAGKVDQYLNKR</sequence>
<gene>
    <name evidence="1" type="ORF">EZS28_056379</name>
</gene>
<comment type="caution">
    <text evidence="1">The sequence shown here is derived from an EMBL/GenBank/DDBJ whole genome shotgun (WGS) entry which is preliminary data.</text>
</comment>
<organism evidence="1 2">
    <name type="scientific">Streblomastix strix</name>
    <dbReference type="NCBI Taxonomy" id="222440"/>
    <lineage>
        <taxon>Eukaryota</taxon>
        <taxon>Metamonada</taxon>
        <taxon>Preaxostyla</taxon>
        <taxon>Oxymonadida</taxon>
        <taxon>Streblomastigidae</taxon>
        <taxon>Streblomastix</taxon>
    </lineage>
</organism>
<accession>A0A5J4PKN4</accession>
<protein>
    <submittedName>
        <fullName evidence="1">Uncharacterized protein</fullName>
    </submittedName>
</protein>
<evidence type="ECO:0000313" key="2">
    <source>
        <dbReference type="Proteomes" id="UP000324800"/>
    </source>
</evidence>
<evidence type="ECO:0000313" key="1">
    <source>
        <dbReference type="EMBL" id="KAA6310087.1"/>
    </source>
</evidence>
<reference evidence="1 2" key="1">
    <citation type="submission" date="2019-03" db="EMBL/GenBank/DDBJ databases">
        <title>Single cell metagenomics reveals metabolic interactions within the superorganism composed of flagellate Streblomastix strix and complex community of Bacteroidetes bacteria on its surface.</title>
        <authorList>
            <person name="Treitli S.C."/>
            <person name="Kolisko M."/>
            <person name="Husnik F."/>
            <person name="Keeling P."/>
            <person name="Hampl V."/>
        </authorList>
    </citation>
    <scope>NUCLEOTIDE SEQUENCE [LARGE SCALE GENOMIC DNA]</scope>
    <source>
        <strain evidence="1">ST1C</strain>
    </source>
</reference>
<proteinExistence type="predicted"/>
<name>A0A5J4PKN4_9EUKA</name>
<dbReference type="AlphaFoldDB" id="A0A5J4PKN4"/>
<dbReference type="Proteomes" id="UP000324800">
    <property type="component" value="Unassembled WGS sequence"/>
</dbReference>
<dbReference type="EMBL" id="SNRW01049946">
    <property type="protein sequence ID" value="KAA6310087.1"/>
    <property type="molecule type" value="Genomic_DNA"/>
</dbReference>